<protein>
    <submittedName>
        <fullName evidence="2">AsmA family protein</fullName>
    </submittedName>
</protein>
<sequence length="613" mass="65362">MADERSRPLRRKRSRQKRKAERVLQWTLVVVVAALSVYLVSRLAAPYLVSSSLVRSAMERAVAEWTGHTVRIDGTPEISFFPEPRITLNAVRISKPTAEGEKVLAEIERLSASFGLLDAVRGAPEFREFRLGRPRVFVERDEQGRLDWASEGRLSSAVKSVRPREGGHQTLEAAADAEVGSVTVEEGSIAIHDQTSRRTFVVDGILADVSWPRLSSALTAYVTLRIGGREARLDLSTPQPLLFFGGREASIGLAWSSPILTASFDGRASLAGDDLISGALKASIADVRSLAALSGVHLPGIETARTASVSAELVKTGRDLRFDQLELTVDDAHATGILELSPPERGRRRLSGTLAFDRIDVARLLDAFSQKDTSGEASPRQLDFDLSLSAGEARLAPFTIENIAASLLATHDKIQFDIADGIFSSGRLQARLDGAGPSFAGGGTLQLSLADADLPDLAERLALKGPLPSGRGSLDVTLKADRPIWAADPSGIDGTVRFAASAGALRGIDTVALRRLAGEKPFFHLSEALGADLPFDTLVFSAHLSSGSATIDEARLEGPSEDLQLSGIIPYASQGLALSATLSPPTAIGEPPAKPLRFFIGGSWPDPVMSPAP</sequence>
<dbReference type="Pfam" id="PF05170">
    <property type="entry name" value="AsmA"/>
    <property type="match status" value="1"/>
</dbReference>
<dbReference type="GO" id="GO:0090313">
    <property type="term" value="P:regulation of protein targeting to membrane"/>
    <property type="evidence" value="ECO:0007669"/>
    <property type="project" value="TreeGrafter"/>
</dbReference>
<reference evidence="2 3" key="1">
    <citation type="submission" date="2019-01" db="EMBL/GenBank/DDBJ databases">
        <authorList>
            <person name="Deng T."/>
        </authorList>
    </citation>
    <scope>NUCLEOTIDE SEQUENCE [LARGE SCALE GENOMIC DNA]</scope>
    <source>
        <strain evidence="2 3">F8825</strain>
    </source>
</reference>
<evidence type="ECO:0000313" key="2">
    <source>
        <dbReference type="EMBL" id="RYC10296.1"/>
    </source>
</evidence>
<accession>A0A4Q2SVZ7</accession>
<name>A0A4Q2SVZ7_9HYPH</name>
<dbReference type="PANTHER" id="PTHR30441">
    <property type="entry name" value="DUF748 DOMAIN-CONTAINING PROTEIN"/>
    <property type="match status" value="1"/>
</dbReference>
<dbReference type="AlphaFoldDB" id="A0A4Q2SVZ7"/>
<feature type="domain" description="AsmA" evidence="1">
    <location>
        <begin position="28"/>
        <end position="204"/>
    </location>
</feature>
<gene>
    <name evidence="2" type="ORF">EUU22_19750</name>
</gene>
<dbReference type="OrthoDB" id="225437at2"/>
<evidence type="ECO:0000259" key="1">
    <source>
        <dbReference type="Pfam" id="PF05170"/>
    </source>
</evidence>
<evidence type="ECO:0000313" key="3">
    <source>
        <dbReference type="Proteomes" id="UP000291088"/>
    </source>
</evidence>
<comment type="caution">
    <text evidence="2">The sequence shown here is derived from an EMBL/GenBank/DDBJ whole genome shotgun (WGS) entry which is preliminary data.</text>
</comment>
<keyword evidence="3" id="KW-1185">Reference proteome</keyword>
<dbReference type="EMBL" id="SDVB01000253">
    <property type="protein sequence ID" value="RYC10296.1"/>
    <property type="molecule type" value="Genomic_DNA"/>
</dbReference>
<dbReference type="GO" id="GO:0005886">
    <property type="term" value="C:plasma membrane"/>
    <property type="evidence" value="ECO:0007669"/>
    <property type="project" value="TreeGrafter"/>
</dbReference>
<dbReference type="InterPro" id="IPR007844">
    <property type="entry name" value="AsmA"/>
</dbReference>
<proteinExistence type="predicted"/>
<dbReference type="InterPro" id="IPR052894">
    <property type="entry name" value="AsmA-related"/>
</dbReference>
<organism evidence="2 3">
    <name type="scientific">Ciceribacter ferrooxidans</name>
    <dbReference type="NCBI Taxonomy" id="2509717"/>
    <lineage>
        <taxon>Bacteria</taxon>
        <taxon>Pseudomonadati</taxon>
        <taxon>Pseudomonadota</taxon>
        <taxon>Alphaproteobacteria</taxon>
        <taxon>Hyphomicrobiales</taxon>
        <taxon>Rhizobiaceae</taxon>
        <taxon>Ciceribacter</taxon>
    </lineage>
</organism>
<dbReference type="PANTHER" id="PTHR30441:SF4">
    <property type="entry name" value="PROTEIN ASMA"/>
    <property type="match status" value="1"/>
</dbReference>
<dbReference type="Proteomes" id="UP000291088">
    <property type="component" value="Unassembled WGS sequence"/>
</dbReference>